<evidence type="ECO:0000313" key="2">
    <source>
        <dbReference type="EMBL" id="QJA74270.1"/>
    </source>
</evidence>
<dbReference type="Gene3D" id="2.40.30.20">
    <property type="match status" value="1"/>
</dbReference>
<dbReference type="InterPro" id="IPR023366">
    <property type="entry name" value="ATP_synth_asu-like_sf"/>
</dbReference>
<evidence type="ECO:0000313" key="1">
    <source>
        <dbReference type="EMBL" id="QJA51415.1"/>
    </source>
</evidence>
<dbReference type="EMBL" id="MT144261">
    <property type="protein sequence ID" value="QJA51415.1"/>
    <property type="molecule type" value="Genomic_DNA"/>
</dbReference>
<gene>
    <name evidence="2" type="ORF">MM415A02065_0006</name>
    <name evidence="3" type="ORF">MM415B02432_0010</name>
    <name evidence="1" type="ORF">TM448A02110_0006</name>
    <name evidence="4" type="ORF">TM448B02998_0006</name>
</gene>
<dbReference type="EMBL" id="MT142894">
    <property type="protein sequence ID" value="QJA90154.1"/>
    <property type="molecule type" value="Genomic_DNA"/>
</dbReference>
<reference evidence="1" key="1">
    <citation type="submission" date="2020-03" db="EMBL/GenBank/DDBJ databases">
        <title>The deep terrestrial virosphere.</title>
        <authorList>
            <person name="Holmfeldt K."/>
            <person name="Nilsson E."/>
            <person name="Simone D."/>
            <person name="Lopez-Fernandez M."/>
            <person name="Wu X."/>
            <person name="de Brujin I."/>
            <person name="Lundin D."/>
            <person name="Andersson A."/>
            <person name="Bertilsson S."/>
            <person name="Dopson M."/>
        </authorList>
    </citation>
    <scope>NUCLEOTIDE SEQUENCE</scope>
    <source>
        <strain evidence="2">MM415A02065</strain>
        <strain evidence="3">MM415B02432</strain>
        <strain evidence="1">TM448A02110</strain>
        <strain evidence="4">TM448B02998</strain>
    </source>
</reference>
<dbReference type="EMBL" id="MT144982">
    <property type="protein sequence ID" value="QJI02200.1"/>
    <property type="molecule type" value="Genomic_DNA"/>
</dbReference>
<name>A0A6H1ZVX4_9ZZZZ</name>
<protein>
    <submittedName>
        <fullName evidence="1">Uncharacterized protein</fullName>
    </submittedName>
</protein>
<evidence type="ECO:0000313" key="3">
    <source>
        <dbReference type="EMBL" id="QJA90154.1"/>
    </source>
</evidence>
<organism evidence="1">
    <name type="scientific">viral metagenome</name>
    <dbReference type="NCBI Taxonomy" id="1070528"/>
    <lineage>
        <taxon>unclassified sequences</taxon>
        <taxon>metagenomes</taxon>
        <taxon>organismal metagenomes</taxon>
    </lineage>
</organism>
<sequence>MAKIAGKDGKAVISANKSILDIQYLSGVVTITITGHGYLAGQRILIESVIGMDDLNGEFTVATVPTEDIITINLTTAQGPGNGGTTKKVITITGWTLDLADGEINITDSSSTTWADYMTKGRVTGSGAIEGFVETADNKPALGTAITLTLRINTTHYYSGTAYLISDGVVVEVPGAEAVKVTYNYRFTSTITYTKP</sequence>
<dbReference type="EMBL" id="MT142086">
    <property type="protein sequence ID" value="QJA74270.1"/>
    <property type="molecule type" value="Genomic_DNA"/>
</dbReference>
<dbReference type="AlphaFoldDB" id="A0A6H1ZVX4"/>
<accession>A0A6H1ZVX4</accession>
<proteinExistence type="predicted"/>
<evidence type="ECO:0000313" key="4">
    <source>
        <dbReference type="EMBL" id="QJI02200.1"/>
    </source>
</evidence>